<evidence type="ECO:0000313" key="12">
    <source>
        <dbReference type="EMBL" id="KJK44219.1"/>
    </source>
</evidence>
<evidence type="ECO:0000256" key="5">
    <source>
        <dbReference type="ARBA" id="ARBA00022801"/>
    </source>
</evidence>
<dbReference type="InterPro" id="IPR011013">
    <property type="entry name" value="Gal_mutarotase_sf_dom"/>
</dbReference>
<evidence type="ECO:0000256" key="2">
    <source>
        <dbReference type="ARBA" id="ARBA00007401"/>
    </source>
</evidence>
<evidence type="ECO:0000259" key="10">
    <source>
        <dbReference type="SMART" id="SM00560"/>
    </source>
</evidence>
<dbReference type="Pfam" id="PF02929">
    <property type="entry name" value="Bgal_small_N"/>
    <property type="match status" value="1"/>
</dbReference>
<dbReference type="InterPro" id="IPR004199">
    <property type="entry name" value="B-gal_small/dom_5"/>
</dbReference>
<dbReference type="SUPFAM" id="SSF49899">
    <property type="entry name" value="Concanavalin A-like lectins/glucanases"/>
    <property type="match status" value="1"/>
</dbReference>
<dbReference type="Gene3D" id="2.60.40.10">
    <property type="entry name" value="Immunoglobulins"/>
    <property type="match status" value="1"/>
</dbReference>
<dbReference type="Proteomes" id="UP000033393">
    <property type="component" value="Unassembled WGS sequence"/>
</dbReference>
<feature type="chain" id="PRO_5039441941" description="beta-galactosidase" evidence="9">
    <location>
        <begin position="20"/>
        <end position="1176"/>
    </location>
</feature>
<evidence type="ECO:0000256" key="9">
    <source>
        <dbReference type="SAM" id="SignalP"/>
    </source>
</evidence>
<dbReference type="Gene3D" id="2.70.98.10">
    <property type="match status" value="1"/>
</dbReference>
<name>A0A0F0GL33_LENAE</name>
<dbReference type="InterPro" id="IPR006102">
    <property type="entry name" value="Ig-like_GH2"/>
</dbReference>
<evidence type="ECO:0000259" key="11">
    <source>
        <dbReference type="SMART" id="SM01038"/>
    </source>
</evidence>
<keyword evidence="5 12" id="KW-0378">Hydrolase</keyword>
<dbReference type="InterPro" id="IPR008979">
    <property type="entry name" value="Galactose-bd-like_sf"/>
</dbReference>
<feature type="domain" description="Beta galactosidase small chain/" evidence="11">
    <location>
        <begin position="893"/>
        <end position="1161"/>
    </location>
</feature>
<dbReference type="InterPro" id="IPR006104">
    <property type="entry name" value="Glyco_hydro_2_N"/>
</dbReference>
<dbReference type="PANTHER" id="PTHR46323">
    <property type="entry name" value="BETA-GALACTOSIDASE"/>
    <property type="match status" value="1"/>
</dbReference>
<dbReference type="Pfam" id="PF02836">
    <property type="entry name" value="Glyco_hydro_2_C"/>
    <property type="match status" value="1"/>
</dbReference>
<evidence type="ECO:0000256" key="7">
    <source>
        <dbReference type="ARBA" id="ARBA00023295"/>
    </source>
</evidence>
<dbReference type="PRINTS" id="PR00132">
    <property type="entry name" value="GLHYDRLASE2"/>
</dbReference>
<evidence type="ECO:0000256" key="6">
    <source>
        <dbReference type="ARBA" id="ARBA00023157"/>
    </source>
</evidence>
<dbReference type="PATRIC" id="fig|68170.10.peg.7894"/>
<dbReference type="PANTHER" id="PTHR46323:SF2">
    <property type="entry name" value="BETA-GALACTOSIDASE"/>
    <property type="match status" value="1"/>
</dbReference>
<reference evidence="12 13" key="1">
    <citation type="submission" date="2015-02" db="EMBL/GenBank/DDBJ databases">
        <authorList>
            <person name="Ju K.-S."/>
            <person name="Doroghazi J.R."/>
            <person name="Metcalf W."/>
        </authorList>
    </citation>
    <scope>NUCLEOTIDE SEQUENCE [LARGE SCALE GENOMIC DNA]</scope>
    <source>
        <strain evidence="12 13">NRRL B-16140</strain>
    </source>
</reference>
<keyword evidence="4 9" id="KW-0732">Signal</keyword>
<dbReference type="Gene3D" id="2.60.120.260">
    <property type="entry name" value="Galactose-binding domain-like"/>
    <property type="match status" value="1"/>
</dbReference>
<evidence type="ECO:0000313" key="13">
    <source>
        <dbReference type="Proteomes" id="UP000033393"/>
    </source>
</evidence>
<dbReference type="Gene3D" id="2.60.120.200">
    <property type="match status" value="1"/>
</dbReference>
<dbReference type="SMART" id="SM00560">
    <property type="entry name" value="LamGL"/>
    <property type="match status" value="1"/>
</dbReference>
<protein>
    <recommendedName>
        <fullName evidence="3">beta-galactosidase</fullName>
        <ecNumber evidence="3">3.2.1.23</ecNumber>
    </recommendedName>
    <alternativeName>
        <fullName evidence="8">Lactase</fullName>
    </alternativeName>
</protein>
<organism evidence="12 13">
    <name type="scientific">Lentzea aerocolonigenes</name>
    <name type="common">Lechevalieria aerocolonigenes</name>
    <name type="synonym">Saccharothrix aerocolonigenes</name>
    <dbReference type="NCBI Taxonomy" id="68170"/>
    <lineage>
        <taxon>Bacteria</taxon>
        <taxon>Bacillati</taxon>
        <taxon>Actinomycetota</taxon>
        <taxon>Actinomycetes</taxon>
        <taxon>Pseudonocardiales</taxon>
        <taxon>Pseudonocardiaceae</taxon>
        <taxon>Lentzea</taxon>
    </lineage>
</organism>
<dbReference type="SUPFAM" id="SSF49303">
    <property type="entry name" value="beta-Galactosidase/glucuronidase domain"/>
    <property type="match status" value="2"/>
</dbReference>
<keyword evidence="6" id="KW-1015">Disulfide bond</keyword>
<dbReference type="InterPro" id="IPR017853">
    <property type="entry name" value="GH"/>
</dbReference>
<evidence type="ECO:0000256" key="8">
    <source>
        <dbReference type="ARBA" id="ARBA00032230"/>
    </source>
</evidence>
<sequence>MGCAVRSIVALLLASVVVAPPVENRDVYRFLEDPRMTGEGQQPHHAELRPYSSVEEALRGKESTPYTRTLDGSWQIKMFDLPTDVPRGFAEPGYDVSRWRTVTVPHTWQTDGLDHPMYRNTVEEMWPDDPPHVPRDVNPTAAYVKSFYVPEKWREQRTFLRFEGVTAGYFVWVNGRYAGFDQGGYTPAEFDVSDLLVAGRNRLAVQVHRWGAGSYLEDYDQWRYSGIFRSVWMYSAPDRRIRDVSIITQGSVLSADLDLTAGGTVWGGLYDEDRRLVASGTTGSGRLVLPVRDPLRWNDETPNLYTLVLKLDNGFVTRETTGFRDITIADRQLEVDGRRVLFKGVNRSETDPDHGRHVPRANQRRDVELMKSLHINAVRTSHYPSDPHFYDLADSRGMWIADEMDAETHAHENCPEDCLADRPEWGDAFLDRFVAMVERDKNHPSVFMWDTGNEAGLGAAHYRMAEWARAHDPSRPLYHQPNKPSGDAPFAHVWGPRYPSPEKFATQVAQTTKPLIMGEYAHAMGNSLGNFREFWDVIRANPQAQGGFVWDWAEQNIRQPLRISPDSSGNGILAHITGSPSTVDGHRGRALDFSGLDDFVEVYRDSRLDLLGPLTLDAWVKPALPFTDFTIVAKGNQYGLRMADAQTLEFYAGGKVRAPVPTDFYHGLHRVTGKYAGGRLALLIDGVEVASVAQAGPVPRSAHPVNIGRNAETMREKYEGRMAHGIIDEVRISDASRVVLALDFDREQRRGTYLSHGQSVAGVDGVVDADRNLQPETAQLAWVHQPIRFSFADGVLTAASERVFAPIAGELRWQVIEGSRTVLAGTSPVSVEPGGSVRVAVPPSSAAAERWLNAELIVDGKAYAHDQFSLGGKAPVVETGGSAAVSETADEVIISGQGFRYVVQKASGALTSMRVGGAELLQGTKLDVWRAPLSNETASWGTDESLQWRAVGLDRLRTKASSIAVSGSKITVKSVAAAQDVSDAAFEQTLTYDVDAAGTIRVEQEVVPTGRMRSLPYLPRMGIALAVPERFGNFSWYGRGPGESYNDRKDGTPMGVWRSTVEKEYVPYDRPQGNGNHTDTRWALLSDGMSGLMVSGAPDVSVSRYDELDRAEYGFQRQRNAGWTTLHASAAVTGVGDTPNPVRPRFQVRPDQTHTSSLILRPLTGAEAVRGIPSGG</sequence>
<dbReference type="InterPro" id="IPR013783">
    <property type="entry name" value="Ig-like_fold"/>
</dbReference>
<proteinExistence type="inferred from homology"/>
<dbReference type="EMBL" id="JYJG01000256">
    <property type="protein sequence ID" value="KJK44219.1"/>
    <property type="molecule type" value="Genomic_DNA"/>
</dbReference>
<dbReference type="Gene3D" id="3.20.20.80">
    <property type="entry name" value="Glycosidases"/>
    <property type="match status" value="1"/>
</dbReference>
<dbReference type="Pfam" id="PF00703">
    <property type="entry name" value="Glyco_hydro_2"/>
    <property type="match status" value="1"/>
</dbReference>
<keyword evidence="7" id="KW-0326">Glycosidase</keyword>
<keyword evidence="13" id="KW-1185">Reference proteome</keyword>
<dbReference type="InterPro" id="IPR013320">
    <property type="entry name" value="ConA-like_dom_sf"/>
</dbReference>
<dbReference type="SUPFAM" id="SSF74650">
    <property type="entry name" value="Galactose mutarotase-like"/>
    <property type="match status" value="1"/>
</dbReference>
<dbReference type="GO" id="GO:0005990">
    <property type="term" value="P:lactose catabolic process"/>
    <property type="evidence" value="ECO:0007669"/>
    <property type="project" value="TreeGrafter"/>
</dbReference>
<evidence type="ECO:0000256" key="1">
    <source>
        <dbReference type="ARBA" id="ARBA00001412"/>
    </source>
</evidence>
<dbReference type="SMART" id="SM01038">
    <property type="entry name" value="Bgal_small_N"/>
    <property type="match status" value="1"/>
</dbReference>
<dbReference type="InterPro" id="IPR036156">
    <property type="entry name" value="Beta-gal/glucu_dom_sf"/>
</dbReference>
<evidence type="ECO:0000256" key="4">
    <source>
        <dbReference type="ARBA" id="ARBA00022729"/>
    </source>
</evidence>
<comment type="caution">
    <text evidence="12">The sequence shown here is derived from an EMBL/GenBank/DDBJ whole genome shotgun (WGS) entry which is preliminary data.</text>
</comment>
<feature type="signal peptide" evidence="9">
    <location>
        <begin position="1"/>
        <end position="19"/>
    </location>
</feature>
<dbReference type="InterPro" id="IPR006103">
    <property type="entry name" value="Glyco_hydro_2_cat"/>
</dbReference>
<dbReference type="SUPFAM" id="SSF51445">
    <property type="entry name" value="(Trans)glycosidases"/>
    <property type="match status" value="1"/>
</dbReference>
<dbReference type="GO" id="GO:0009341">
    <property type="term" value="C:beta-galactosidase complex"/>
    <property type="evidence" value="ECO:0007669"/>
    <property type="project" value="InterPro"/>
</dbReference>
<gene>
    <name evidence="12" type="ORF">UK23_30270</name>
</gene>
<dbReference type="AlphaFoldDB" id="A0A0F0GL33"/>
<dbReference type="GO" id="GO:0030246">
    <property type="term" value="F:carbohydrate binding"/>
    <property type="evidence" value="ECO:0007669"/>
    <property type="project" value="InterPro"/>
</dbReference>
<evidence type="ECO:0000256" key="3">
    <source>
        <dbReference type="ARBA" id="ARBA00012756"/>
    </source>
</evidence>
<dbReference type="GO" id="GO:0004565">
    <property type="term" value="F:beta-galactosidase activity"/>
    <property type="evidence" value="ECO:0007669"/>
    <property type="project" value="UniProtKB-EC"/>
</dbReference>
<dbReference type="InterPro" id="IPR006101">
    <property type="entry name" value="Glyco_hydro_2"/>
</dbReference>
<dbReference type="EC" id="3.2.1.23" evidence="3"/>
<accession>A0A0F0GL33</accession>
<dbReference type="Pfam" id="PF02837">
    <property type="entry name" value="Glyco_hydro_2_N"/>
    <property type="match status" value="1"/>
</dbReference>
<comment type="similarity">
    <text evidence="2">Belongs to the glycosyl hydrolase 2 family.</text>
</comment>
<dbReference type="Pfam" id="PF13385">
    <property type="entry name" value="Laminin_G_3"/>
    <property type="match status" value="1"/>
</dbReference>
<dbReference type="InterPro" id="IPR006558">
    <property type="entry name" value="LamG-like"/>
</dbReference>
<feature type="domain" description="LamG-like jellyroll fold" evidence="10">
    <location>
        <begin position="612"/>
        <end position="743"/>
    </location>
</feature>
<dbReference type="InterPro" id="IPR014718">
    <property type="entry name" value="GH-type_carb-bd"/>
</dbReference>
<dbReference type="SUPFAM" id="SSF49785">
    <property type="entry name" value="Galactose-binding domain-like"/>
    <property type="match status" value="1"/>
</dbReference>
<dbReference type="InterPro" id="IPR050347">
    <property type="entry name" value="Bact_Beta-galactosidase"/>
</dbReference>
<comment type="catalytic activity">
    <reaction evidence="1">
        <text>Hydrolysis of terminal non-reducing beta-D-galactose residues in beta-D-galactosides.</text>
        <dbReference type="EC" id="3.2.1.23"/>
    </reaction>
</comment>